<reference evidence="6 7" key="2">
    <citation type="journal article" date="2016" name="Science">
        <title>A bacterium that degrades and assimilates poly(ethylene terephthalate).</title>
        <authorList>
            <person name="Yoshida S."/>
            <person name="Hiraga K."/>
            <person name="Takehana T."/>
            <person name="Taniguchi I."/>
            <person name="Yamaji H."/>
            <person name="Maeda Y."/>
            <person name="Toyohara K."/>
            <person name="Miyamoto K."/>
            <person name="Kimura Y."/>
            <person name="Oda K."/>
        </authorList>
    </citation>
    <scope>NUCLEOTIDE SEQUENCE [LARGE SCALE GENOMIC DNA]</scope>
    <source>
        <strain evidence="7">NBRC 110686 / TISTR 2288 / 201-F6</strain>
    </source>
</reference>
<gene>
    <name evidence="6" type="ORF">ISF6_1309</name>
</gene>
<dbReference type="Proteomes" id="UP000037660">
    <property type="component" value="Unassembled WGS sequence"/>
</dbReference>
<proteinExistence type="inferred from homology"/>
<dbReference type="GO" id="GO:0043565">
    <property type="term" value="F:sequence-specific DNA binding"/>
    <property type="evidence" value="ECO:0007669"/>
    <property type="project" value="TreeGrafter"/>
</dbReference>
<accession>A0A0K8NYS8</accession>
<dbReference type="InterPro" id="IPR036388">
    <property type="entry name" value="WH-like_DNA-bd_sf"/>
</dbReference>
<sequence>MTASRIPPIQALLAFEALARLRSVTLAAEELAVTPSAVSHRIRQLETQLGLKLFVRGDFSLGAEGSAYLARVREALAVLQQVPAGDRAGPAPVRLRLGVTPTFSRELLLPRLALFRHAYPEVELTLLVGVPGAGQMNPEADLEVSFGPAPLAGVESMMLMADEVSPVCSPDVLHALGPVDGFASTEALDAARLIRTPLEPWRTWFRACGIDRPEPTSGAQFNDLGLVLDAAVAGFGVALMRLRLGRAWLDSGRLVRLSPRSVPSPHAYHLGWKPGTLQRWECAAFVDWLRQALKS</sequence>
<name>A0A0K8NYS8_PISS1</name>
<comment type="caution">
    <text evidence="6">The sequence shown here is derived from an EMBL/GenBank/DDBJ whole genome shotgun (WGS) entry which is preliminary data.</text>
</comment>
<comment type="similarity">
    <text evidence="1">Belongs to the LysR transcriptional regulatory family.</text>
</comment>
<dbReference type="InterPro" id="IPR036390">
    <property type="entry name" value="WH_DNA-bd_sf"/>
</dbReference>
<evidence type="ECO:0000313" key="7">
    <source>
        <dbReference type="Proteomes" id="UP000037660"/>
    </source>
</evidence>
<dbReference type="Gene3D" id="1.10.10.10">
    <property type="entry name" value="Winged helix-like DNA-binding domain superfamily/Winged helix DNA-binding domain"/>
    <property type="match status" value="1"/>
</dbReference>
<dbReference type="Gene3D" id="3.40.190.10">
    <property type="entry name" value="Periplasmic binding protein-like II"/>
    <property type="match status" value="2"/>
</dbReference>
<dbReference type="STRING" id="1547922.ISF6_1309"/>
<feature type="domain" description="HTH lysR-type" evidence="5">
    <location>
        <begin position="7"/>
        <end position="64"/>
    </location>
</feature>
<dbReference type="OrthoDB" id="5526340at2"/>
<keyword evidence="3" id="KW-0238">DNA-binding</keyword>
<dbReference type="SUPFAM" id="SSF46785">
    <property type="entry name" value="Winged helix' DNA-binding domain"/>
    <property type="match status" value="1"/>
</dbReference>
<dbReference type="PANTHER" id="PTHR30537">
    <property type="entry name" value="HTH-TYPE TRANSCRIPTIONAL REGULATOR"/>
    <property type="match status" value="1"/>
</dbReference>
<protein>
    <submittedName>
        <fullName evidence="6">Glycine cleavage system transcriptional activator</fullName>
    </submittedName>
</protein>
<keyword evidence="7" id="KW-1185">Reference proteome</keyword>
<dbReference type="InterPro" id="IPR005119">
    <property type="entry name" value="LysR_subst-bd"/>
</dbReference>
<dbReference type="GO" id="GO:0006351">
    <property type="term" value="P:DNA-templated transcription"/>
    <property type="evidence" value="ECO:0007669"/>
    <property type="project" value="TreeGrafter"/>
</dbReference>
<evidence type="ECO:0000256" key="3">
    <source>
        <dbReference type="ARBA" id="ARBA00023125"/>
    </source>
</evidence>
<dbReference type="PRINTS" id="PR00039">
    <property type="entry name" value="HTHLYSR"/>
</dbReference>
<evidence type="ECO:0000256" key="2">
    <source>
        <dbReference type="ARBA" id="ARBA00023015"/>
    </source>
</evidence>
<keyword evidence="4" id="KW-0804">Transcription</keyword>
<evidence type="ECO:0000313" key="6">
    <source>
        <dbReference type="EMBL" id="GAP35536.1"/>
    </source>
</evidence>
<reference evidence="7" key="1">
    <citation type="submission" date="2015-07" db="EMBL/GenBank/DDBJ databases">
        <title>Discovery of a poly(ethylene terephthalate assimilation.</title>
        <authorList>
            <person name="Yoshida S."/>
            <person name="Hiraga K."/>
            <person name="Takehana T."/>
            <person name="Taniguchi I."/>
            <person name="Yamaji H."/>
            <person name="Maeda Y."/>
            <person name="Toyohara K."/>
            <person name="Miyamoto K."/>
            <person name="Kimura Y."/>
            <person name="Oda K."/>
        </authorList>
    </citation>
    <scope>NUCLEOTIDE SEQUENCE [LARGE SCALE GENOMIC DNA]</scope>
    <source>
        <strain evidence="7">NBRC 110686 / TISTR 2288 / 201-F6</strain>
    </source>
</reference>
<dbReference type="GO" id="GO:0003700">
    <property type="term" value="F:DNA-binding transcription factor activity"/>
    <property type="evidence" value="ECO:0007669"/>
    <property type="project" value="InterPro"/>
</dbReference>
<keyword evidence="2" id="KW-0805">Transcription regulation</keyword>
<dbReference type="InterPro" id="IPR058163">
    <property type="entry name" value="LysR-type_TF_proteobact-type"/>
</dbReference>
<evidence type="ECO:0000259" key="5">
    <source>
        <dbReference type="PROSITE" id="PS50931"/>
    </source>
</evidence>
<dbReference type="RefSeq" id="WP_054019587.1">
    <property type="nucleotide sequence ID" value="NZ_BBYR01000024.1"/>
</dbReference>
<dbReference type="Pfam" id="PF03466">
    <property type="entry name" value="LysR_substrate"/>
    <property type="match status" value="1"/>
</dbReference>
<dbReference type="PANTHER" id="PTHR30537:SF79">
    <property type="entry name" value="TRANSCRIPTIONAL REGULATOR-RELATED"/>
    <property type="match status" value="1"/>
</dbReference>
<dbReference type="PROSITE" id="PS50931">
    <property type="entry name" value="HTH_LYSR"/>
    <property type="match status" value="1"/>
</dbReference>
<organism evidence="6 7">
    <name type="scientific">Piscinibacter sakaiensis</name>
    <name type="common">Ideonella sakaiensis</name>
    <dbReference type="NCBI Taxonomy" id="1547922"/>
    <lineage>
        <taxon>Bacteria</taxon>
        <taxon>Pseudomonadati</taxon>
        <taxon>Pseudomonadota</taxon>
        <taxon>Betaproteobacteria</taxon>
        <taxon>Burkholderiales</taxon>
        <taxon>Sphaerotilaceae</taxon>
        <taxon>Piscinibacter</taxon>
    </lineage>
</organism>
<dbReference type="AlphaFoldDB" id="A0A0K8NYS8"/>
<dbReference type="InterPro" id="IPR000847">
    <property type="entry name" value="LysR_HTH_N"/>
</dbReference>
<dbReference type="SUPFAM" id="SSF53850">
    <property type="entry name" value="Periplasmic binding protein-like II"/>
    <property type="match status" value="1"/>
</dbReference>
<evidence type="ECO:0000256" key="4">
    <source>
        <dbReference type="ARBA" id="ARBA00023163"/>
    </source>
</evidence>
<evidence type="ECO:0000256" key="1">
    <source>
        <dbReference type="ARBA" id="ARBA00009437"/>
    </source>
</evidence>
<dbReference type="EMBL" id="BBYR01000024">
    <property type="protein sequence ID" value="GAP35536.1"/>
    <property type="molecule type" value="Genomic_DNA"/>
</dbReference>
<dbReference type="Pfam" id="PF00126">
    <property type="entry name" value="HTH_1"/>
    <property type="match status" value="1"/>
</dbReference>